<keyword evidence="1" id="KW-0540">Nuclease</keyword>
<comment type="caution">
    <text evidence="6">The sequence shown here is derived from an EMBL/GenBank/DDBJ whole genome shotgun (WGS) entry which is preliminary data.</text>
</comment>
<sequence>MTIIVSGIDVETTGFDAEKGHRITEVALIVYKLHTKDMRLEEVTRIATLVNPKRDIPAEVQAITGITPALVKDKITWDELAPKVSKVMMKTDIFIAHNAEFDSLFVAHELLRLGLPINEDMEVFCTMENGRFATPLGKPPRLQELCWALGVDFDSEAAHRAIYDTEKMMDAVRVGIEKGYFDLSEVVELIEAERTEAA</sequence>
<evidence type="ECO:0000256" key="1">
    <source>
        <dbReference type="ARBA" id="ARBA00022722"/>
    </source>
</evidence>
<keyword evidence="6" id="KW-0808">Transferase</keyword>
<evidence type="ECO:0000259" key="5">
    <source>
        <dbReference type="SMART" id="SM00479"/>
    </source>
</evidence>
<proteinExistence type="predicted"/>
<evidence type="ECO:0000256" key="2">
    <source>
        <dbReference type="ARBA" id="ARBA00022839"/>
    </source>
</evidence>
<comment type="function">
    <text evidence="3">DNA polymerase III is a complex, multichain enzyme responsible for most of the replicative synthesis in bacteria. The epsilon subunit contain the editing function and is a proofreading 3'-5' exonuclease.</text>
</comment>
<gene>
    <name evidence="6" type="ORF">JCM19235_1302</name>
</gene>
<name>A0A090S653_9VIBR</name>
<evidence type="ECO:0000313" key="7">
    <source>
        <dbReference type="Proteomes" id="UP000029228"/>
    </source>
</evidence>
<dbReference type="GO" id="GO:0008408">
    <property type="term" value="F:3'-5' exonuclease activity"/>
    <property type="evidence" value="ECO:0007669"/>
    <property type="project" value="TreeGrafter"/>
</dbReference>
<keyword evidence="2" id="KW-0269">Exonuclease</keyword>
<dbReference type="AlphaFoldDB" id="A0A090S653"/>
<organism evidence="6 7">
    <name type="scientific">Vibrio maritimus</name>
    <dbReference type="NCBI Taxonomy" id="990268"/>
    <lineage>
        <taxon>Bacteria</taxon>
        <taxon>Pseudomonadati</taxon>
        <taxon>Pseudomonadota</taxon>
        <taxon>Gammaproteobacteria</taxon>
        <taxon>Vibrionales</taxon>
        <taxon>Vibrionaceae</taxon>
        <taxon>Vibrio</taxon>
    </lineage>
</organism>
<evidence type="ECO:0000256" key="3">
    <source>
        <dbReference type="ARBA" id="ARBA00025483"/>
    </source>
</evidence>
<dbReference type="EC" id="2.7.7.7" evidence="6"/>
<keyword evidence="2" id="KW-0378">Hydrolase</keyword>
<accession>A0A090S653</accession>
<evidence type="ECO:0000313" key="6">
    <source>
        <dbReference type="EMBL" id="GAL23001.1"/>
    </source>
</evidence>
<dbReference type="PANTHER" id="PTHR30231:SF37">
    <property type="entry name" value="EXODEOXYRIBONUCLEASE 10"/>
    <property type="match status" value="1"/>
</dbReference>
<dbReference type="EMBL" id="BBMR01000017">
    <property type="protein sequence ID" value="GAL23001.1"/>
    <property type="molecule type" value="Genomic_DNA"/>
</dbReference>
<dbReference type="InterPro" id="IPR013520">
    <property type="entry name" value="Ribonucl_H"/>
</dbReference>
<protein>
    <submittedName>
        <fullName evidence="6">DNA polymerase III epsilon subunit</fullName>
        <ecNumber evidence="6">2.7.7.7</ecNumber>
    </submittedName>
</protein>
<dbReference type="STRING" id="990268.JCM19235_1302"/>
<dbReference type="CDD" id="cd06127">
    <property type="entry name" value="DEDDh"/>
    <property type="match status" value="1"/>
</dbReference>
<dbReference type="Proteomes" id="UP000029228">
    <property type="component" value="Unassembled WGS sequence"/>
</dbReference>
<dbReference type="FunFam" id="3.30.420.10:FF:000045">
    <property type="entry name" value="3'-5' exonuclease DinG"/>
    <property type="match status" value="1"/>
</dbReference>
<reference evidence="6 7" key="2">
    <citation type="submission" date="2014-09" db="EMBL/GenBank/DDBJ databases">
        <authorList>
            <consortium name="NBRP consortium"/>
            <person name="Sawabe T."/>
            <person name="Meirelles P."/>
            <person name="Nakanishi M."/>
            <person name="Sayaka M."/>
            <person name="Hattori M."/>
            <person name="Ohkuma M."/>
        </authorList>
    </citation>
    <scope>NUCLEOTIDE SEQUENCE [LARGE SCALE GENOMIC DNA]</scope>
    <source>
        <strain evidence="7">JCM19235</strain>
    </source>
</reference>
<dbReference type="InterPro" id="IPR036397">
    <property type="entry name" value="RNaseH_sf"/>
</dbReference>
<feature type="domain" description="Exonuclease" evidence="5">
    <location>
        <begin position="2"/>
        <end position="181"/>
    </location>
</feature>
<dbReference type="GO" id="GO:0045004">
    <property type="term" value="P:DNA replication proofreading"/>
    <property type="evidence" value="ECO:0007669"/>
    <property type="project" value="TreeGrafter"/>
</dbReference>
<reference evidence="6 7" key="1">
    <citation type="submission" date="2014-09" db="EMBL/GenBank/DDBJ databases">
        <title>Vibrio maritimus JCM 19235. (C45) whole genome shotgun sequence.</title>
        <authorList>
            <person name="Sawabe T."/>
            <person name="Meirelles P."/>
            <person name="Nakanishi M."/>
            <person name="Sayaka M."/>
            <person name="Hattori M."/>
            <person name="Ohkuma M."/>
        </authorList>
    </citation>
    <scope>NUCLEOTIDE SEQUENCE [LARGE SCALE GENOMIC DNA]</scope>
    <source>
        <strain evidence="7">JCM19235</strain>
    </source>
</reference>
<dbReference type="GO" id="GO:0005829">
    <property type="term" value="C:cytosol"/>
    <property type="evidence" value="ECO:0007669"/>
    <property type="project" value="TreeGrafter"/>
</dbReference>
<keyword evidence="6" id="KW-0548">Nucleotidyltransferase</keyword>
<dbReference type="GO" id="GO:0003676">
    <property type="term" value="F:nucleic acid binding"/>
    <property type="evidence" value="ECO:0007669"/>
    <property type="project" value="InterPro"/>
</dbReference>
<dbReference type="Gene3D" id="3.30.420.10">
    <property type="entry name" value="Ribonuclease H-like superfamily/Ribonuclease H"/>
    <property type="match status" value="1"/>
</dbReference>
<dbReference type="Pfam" id="PF00929">
    <property type="entry name" value="RNase_T"/>
    <property type="match status" value="1"/>
</dbReference>
<dbReference type="PANTHER" id="PTHR30231">
    <property type="entry name" value="DNA POLYMERASE III SUBUNIT EPSILON"/>
    <property type="match status" value="1"/>
</dbReference>
<dbReference type="InterPro" id="IPR012337">
    <property type="entry name" value="RNaseH-like_sf"/>
</dbReference>
<dbReference type="OrthoDB" id="9778264at2"/>
<dbReference type="SUPFAM" id="SSF53098">
    <property type="entry name" value="Ribonuclease H-like"/>
    <property type="match status" value="1"/>
</dbReference>
<comment type="subunit">
    <text evidence="4">DNA polymerase III contains a core (composed of alpha, epsilon and theta chains) that associates with a tau subunit. This core dimerizes to form the POLIII' complex. PolIII' associates with the gamma complex (composed of gamma, delta, delta', psi and chi chains) and with the beta chain to form the complete DNA polymerase III complex.</text>
</comment>
<dbReference type="GO" id="GO:0003887">
    <property type="term" value="F:DNA-directed DNA polymerase activity"/>
    <property type="evidence" value="ECO:0007669"/>
    <property type="project" value="UniProtKB-EC"/>
</dbReference>
<dbReference type="SMART" id="SM00479">
    <property type="entry name" value="EXOIII"/>
    <property type="match status" value="1"/>
</dbReference>
<keyword evidence="7" id="KW-1185">Reference proteome</keyword>
<evidence type="ECO:0000256" key="4">
    <source>
        <dbReference type="ARBA" id="ARBA00026073"/>
    </source>
</evidence>